<evidence type="ECO:0000313" key="1">
    <source>
        <dbReference type="EMBL" id="TRY73182.1"/>
    </source>
</evidence>
<keyword evidence="2" id="KW-1185">Reference proteome</keyword>
<proteinExistence type="predicted"/>
<organism evidence="1 2">
    <name type="scientific">Tigriopus californicus</name>
    <name type="common">Marine copepod</name>
    <dbReference type="NCBI Taxonomy" id="6832"/>
    <lineage>
        <taxon>Eukaryota</taxon>
        <taxon>Metazoa</taxon>
        <taxon>Ecdysozoa</taxon>
        <taxon>Arthropoda</taxon>
        <taxon>Crustacea</taxon>
        <taxon>Multicrustacea</taxon>
        <taxon>Hexanauplia</taxon>
        <taxon>Copepoda</taxon>
        <taxon>Harpacticoida</taxon>
        <taxon>Harpacticidae</taxon>
        <taxon>Tigriopus</taxon>
    </lineage>
</organism>
<evidence type="ECO:0000313" key="2">
    <source>
        <dbReference type="Proteomes" id="UP000318571"/>
    </source>
</evidence>
<comment type="caution">
    <text evidence="1">The sequence shown here is derived from an EMBL/GenBank/DDBJ whole genome shotgun (WGS) entry which is preliminary data.</text>
</comment>
<reference evidence="1 2" key="1">
    <citation type="journal article" date="2018" name="Nat. Ecol. Evol.">
        <title>Genomic signatures of mitonuclear coevolution across populations of Tigriopus californicus.</title>
        <authorList>
            <person name="Barreto F.S."/>
            <person name="Watson E.T."/>
            <person name="Lima T.G."/>
            <person name="Willett C.S."/>
            <person name="Edmands S."/>
            <person name="Li W."/>
            <person name="Burton R.S."/>
        </authorList>
    </citation>
    <scope>NUCLEOTIDE SEQUENCE [LARGE SCALE GENOMIC DNA]</scope>
    <source>
        <strain evidence="1 2">San Diego</strain>
    </source>
</reference>
<accession>A0A553P682</accession>
<name>A0A553P682_TIGCA</name>
<sequence length="236" mass="25474">MLQVALLATVAQAQEAYYYKWSPETPVAPAFKFPENIPVPFPATNEPNGNAGYQYQYTPEQPNSRPFKVPEDYTPVDFKYQYVIKPSDNFKYKYQPTPGEFDFTATPNPDMMNLTPDEIKAKSASVASSVRDVGALLSAVKSDDIKAITGELGFGQDFDLAGVSGGINKIGDFIEKGGAAGAEIATDIGSSNAVPKASPQVTEPSDAPWPISIAAYLGFPQGSFIPIGRPIVYLFN</sequence>
<gene>
    <name evidence="1" type="ORF">TCAL_08177</name>
</gene>
<dbReference type="Proteomes" id="UP000318571">
    <property type="component" value="Chromosome 3"/>
</dbReference>
<dbReference type="EMBL" id="VCGU01000007">
    <property type="protein sequence ID" value="TRY73182.1"/>
    <property type="molecule type" value="Genomic_DNA"/>
</dbReference>
<protein>
    <submittedName>
        <fullName evidence="1">Uncharacterized protein</fullName>
    </submittedName>
</protein>
<dbReference type="AlphaFoldDB" id="A0A553P682"/>